<dbReference type="RefSeq" id="WP_240986175.1">
    <property type="nucleotide sequence ID" value="NZ_CDGJ01000003.1"/>
</dbReference>
<reference evidence="9" key="1">
    <citation type="submission" date="2014-11" db="EMBL/GenBank/DDBJ databases">
        <authorList>
            <person name="Hornung B.V."/>
        </authorList>
    </citation>
    <scope>NUCLEOTIDE SEQUENCE</scope>
    <source>
        <strain evidence="9">INE</strain>
    </source>
</reference>
<keyword evidence="5 7" id="KW-0175">Coiled coil</keyword>
<proteinExistence type="inferred from homology"/>
<evidence type="ECO:0000256" key="2">
    <source>
        <dbReference type="ARBA" id="ARBA00009008"/>
    </source>
</evidence>
<keyword evidence="3" id="KW-0963">Cytoplasm</keyword>
<evidence type="ECO:0000313" key="9">
    <source>
        <dbReference type="EMBL" id="CEJ05751.1"/>
    </source>
</evidence>
<dbReference type="NCBIfam" id="TIGR03544">
    <property type="entry name" value="DivI1A_domain"/>
    <property type="match status" value="1"/>
</dbReference>
<dbReference type="Proteomes" id="UP000836597">
    <property type="component" value="Chromosome"/>
</dbReference>
<dbReference type="PANTHER" id="PTHR35794">
    <property type="entry name" value="CELL DIVISION PROTEIN DIVIVA"/>
    <property type="match status" value="1"/>
</dbReference>
<keyword evidence="6" id="KW-0131">Cell cycle</keyword>
<evidence type="ECO:0000256" key="5">
    <source>
        <dbReference type="ARBA" id="ARBA00023054"/>
    </source>
</evidence>
<evidence type="ECO:0000313" key="8">
    <source>
        <dbReference type="EMBL" id="CAA7602870.1"/>
    </source>
</evidence>
<dbReference type="Pfam" id="PF05103">
    <property type="entry name" value="DivIVA"/>
    <property type="match status" value="1"/>
</dbReference>
<dbReference type="GO" id="GO:0051301">
    <property type="term" value="P:cell division"/>
    <property type="evidence" value="ECO:0007669"/>
    <property type="project" value="UniProtKB-KW"/>
</dbReference>
<dbReference type="AlphaFoldDB" id="A0A8S0X6X7"/>
<protein>
    <submittedName>
        <fullName evidence="8">DivIVA family</fullName>
    </submittedName>
    <submittedName>
        <fullName evidence="9">DivIVA protein</fullName>
    </submittedName>
</protein>
<dbReference type="InterPro" id="IPR019933">
    <property type="entry name" value="DivIVA_domain"/>
</dbReference>
<evidence type="ECO:0000256" key="7">
    <source>
        <dbReference type="SAM" id="Coils"/>
    </source>
</evidence>
<keyword evidence="10" id="KW-1185">Reference proteome</keyword>
<dbReference type="Proteomes" id="UP001071230">
    <property type="component" value="Unassembled WGS sequence"/>
</dbReference>
<organism evidence="8">
    <name type="scientific">Acididesulfobacillus acetoxydans</name>
    <dbReference type="NCBI Taxonomy" id="1561005"/>
    <lineage>
        <taxon>Bacteria</taxon>
        <taxon>Bacillati</taxon>
        <taxon>Bacillota</taxon>
        <taxon>Clostridia</taxon>
        <taxon>Eubacteriales</taxon>
        <taxon>Peptococcaceae</taxon>
        <taxon>Acididesulfobacillus</taxon>
    </lineage>
</organism>
<dbReference type="GO" id="GO:0005737">
    <property type="term" value="C:cytoplasm"/>
    <property type="evidence" value="ECO:0007669"/>
    <property type="project" value="UniProtKB-SubCell"/>
</dbReference>
<comment type="similarity">
    <text evidence="2">Belongs to the DivIVA family.</text>
</comment>
<name>A0A8S0X6X7_9FIRM</name>
<dbReference type="EMBL" id="CDGJ01000003">
    <property type="protein sequence ID" value="CEJ05751.1"/>
    <property type="molecule type" value="Genomic_DNA"/>
</dbReference>
<gene>
    <name evidence="9" type="ORF">DEACI_0171</name>
    <name evidence="8" type="ORF">DEACI_3693</name>
</gene>
<dbReference type="Gene3D" id="6.10.250.660">
    <property type="match status" value="1"/>
</dbReference>
<evidence type="ECO:0000256" key="1">
    <source>
        <dbReference type="ARBA" id="ARBA00004496"/>
    </source>
</evidence>
<evidence type="ECO:0000256" key="3">
    <source>
        <dbReference type="ARBA" id="ARBA00022490"/>
    </source>
</evidence>
<keyword evidence="4" id="KW-0132">Cell division</keyword>
<dbReference type="InterPro" id="IPR007793">
    <property type="entry name" value="DivIVA_fam"/>
</dbReference>
<accession>A0A8S0X6X7</accession>
<sequence>MQMTPMDMRGKTFVRRIRGYEPAEVDRFLQEAAEGFEAVYRENFELKETVERLETELANYKTLEELLRQSLVLAQKTAAEVKEAAGREAELIIREAEAESKRRLSQMEEKWTEIQAEIQGLLRRRELVRTQLKSFLEAQLAFALSSEEDKVSS</sequence>
<comment type="subcellular location">
    <subcellularLocation>
        <location evidence="1">Cytoplasm</location>
    </subcellularLocation>
</comment>
<dbReference type="KEGG" id="aacx:DEACI_3693"/>
<dbReference type="EMBL" id="LR746496">
    <property type="protein sequence ID" value="CAA7602870.1"/>
    <property type="molecule type" value="Genomic_DNA"/>
</dbReference>
<reference evidence="8" key="2">
    <citation type="submission" date="2020-01" db="EMBL/GenBank/DDBJ databases">
        <authorList>
            <person name="Hornung B."/>
        </authorList>
    </citation>
    <scope>NUCLEOTIDE SEQUENCE</scope>
    <source>
        <strain evidence="8">PacBioINE</strain>
    </source>
</reference>
<dbReference type="PANTHER" id="PTHR35794:SF2">
    <property type="entry name" value="CELL DIVISION PROTEIN DIVIVA"/>
    <property type="match status" value="1"/>
</dbReference>
<evidence type="ECO:0000256" key="4">
    <source>
        <dbReference type="ARBA" id="ARBA00022618"/>
    </source>
</evidence>
<evidence type="ECO:0000313" key="10">
    <source>
        <dbReference type="Proteomes" id="UP001071230"/>
    </source>
</evidence>
<evidence type="ECO:0000256" key="6">
    <source>
        <dbReference type="ARBA" id="ARBA00023306"/>
    </source>
</evidence>
<feature type="coiled-coil region" evidence="7">
    <location>
        <begin position="36"/>
        <end position="70"/>
    </location>
</feature>